<dbReference type="InterPro" id="IPR051312">
    <property type="entry name" value="Diverse_Substr_Oxidored"/>
</dbReference>
<dbReference type="Proteomes" id="UP000320496">
    <property type="component" value="Chromosome"/>
</dbReference>
<gene>
    <name evidence="3" type="primary">cutM_1</name>
    <name evidence="3" type="ORF">Mal4_21470</name>
</gene>
<dbReference type="GO" id="GO:0071949">
    <property type="term" value="F:FAD binding"/>
    <property type="evidence" value="ECO:0007669"/>
    <property type="project" value="InterPro"/>
</dbReference>
<dbReference type="EC" id="1.2.7.4" evidence="3"/>
<dbReference type="Pfam" id="PF03450">
    <property type="entry name" value="CO_deh_flav_C"/>
    <property type="match status" value="1"/>
</dbReference>
<evidence type="ECO:0000256" key="1">
    <source>
        <dbReference type="ARBA" id="ARBA00022827"/>
    </source>
</evidence>
<protein>
    <submittedName>
        <fullName evidence="3">Carbon monoxide dehydrogenase medium chain</fullName>
        <ecNumber evidence="3">1.2.7.4</ecNumber>
    </submittedName>
</protein>
<name>A0A517Z5Q6_9PLAN</name>
<keyword evidence="1" id="KW-0274">FAD</keyword>
<dbReference type="SUPFAM" id="SSF56176">
    <property type="entry name" value="FAD-binding/transporter-associated domain-like"/>
    <property type="match status" value="1"/>
</dbReference>
<accession>A0A517Z5Q6</accession>
<keyword evidence="1" id="KW-0285">Flavoprotein</keyword>
<evidence type="ECO:0000313" key="4">
    <source>
        <dbReference type="Proteomes" id="UP000320496"/>
    </source>
</evidence>
<sequence length="329" mass="35326">MNDFEYAAPRTEAEAVTLLGEQEGNAAVLAAGTDLVSLMQQGVVRPGRVVDISGIDSLKGVEVTPEGVQIGALTTMEEILDSPVLADYPALGDVAEGIRAIQIQQNGTLGGDLCHLPNCWYFRKGYGLLATENGRSLAAEGDNRYHAIFGNQGAAKFVNASRFAPSLIAWHAEVRVVGPDEESEQWLPLEQFYRTPKLERQGTNILAPGQFISHIRLPNSGTKLSACYEVLELEGLDWPLSSCAVTLSMEAGIVREACIVLGQVAPVPWVSYIASSVVRGQPLTPETAARAGEAAVSEATPLWNNEYKVQLARASVKRALLKATGQLEL</sequence>
<reference evidence="3 4" key="1">
    <citation type="submission" date="2019-02" db="EMBL/GenBank/DDBJ databases">
        <title>Deep-cultivation of Planctomycetes and their phenomic and genomic characterization uncovers novel biology.</title>
        <authorList>
            <person name="Wiegand S."/>
            <person name="Jogler M."/>
            <person name="Boedeker C."/>
            <person name="Pinto D."/>
            <person name="Vollmers J."/>
            <person name="Rivas-Marin E."/>
            <person name="Kohn T."/>
            <person name="Peeters S.H."/>
            <person name="Heuer A."/>
            <person name="Rast P."/>
            <person name="Oberbeckmann S."/>
            <person name="Bunk B."/>
            <person name="Jeske O."/>
            <person name="Meyerdierks A."/>
            <person name="Storesund J.E."/>
            <person name="Kallscheuer N."/>
            <person name="Luecker S."/>
            <person name="Lage O.M."/>
            <person name="Pohl T."/>
            <person name="Merkel B.J."/>
            <person name="Hornburger P."/>
            <person name="Mueller R.-W."/>
            <person name="Bruemmer F."/>
            <person name="Labrenz M."/>
            <person name="Spormann A.M."/>
            <person name="Op den Camp H."/>
            <person name="Overmann J."/>
            <person name="Amann R."/>
            <person name="Jetten M.S.M."/>
            <person name="Mascher T."/>
            <person name="Medema M.H."/>
            <person name="Devos D.P."/>
            <person name="Kaster A.-K."/>
            <person name="Ovreas L."/>
            <person name="Rohde M."/>
            <person name="Galperin M.Y."/>
            <person name="Jogler C."/>
        </authorList>
    </citation>
    <scope>NUCLEOTIDE SEQUENCE [LARGE SCALE GENOMIC DNA]</scope>
    <source>
        <strain evidence="3 4">Mal4</strain>
    </source>
</reference>
<dbReference type="Pfam" id="PF00941">
    <property type="entry name" value="FAD_binding_5"/>
    <property type="match status" value="1"/>
</dbReference>
<dbReference type="Gene3D" id="3.30.390.50">
    <property type="entry name" value="CO dehydrogenase flavoprotein, C-terminal domain"/>
    <property type="match status" value="1"/>
</dbReference>
<dbReference type="GO" id="GO:0043885">
    <property type="term" value="F:anaerobic carbon-monoxide dehydrogenase activity"/>
    <property type="evidence" value="ECO:0007669"/>
    <property type="project" value="UniProtKB-EC"/>
</dbReference>
<dbReference type="EMBL" id="CP036275">
    <property type="protein sequence ID" value="QDU37830.1"/>
    <property type="molecule type" value="Genomic_DNA"/>
</dbReference>
<dbReference type="PANTHER" id="PTHR42659:SF9">
    <property type="entry name" value="XANTHINE DEHYDROGENASE FAD-BINDING SUBUNIT XDHB-RELATED"/>
    <property type="match status" value="1"/>
</dbReference>
<dbReference type="InterPro" id="IPR016166">
    <property type="entry name" value="FAD-bd_PCMH"/>
</dbReference>
<evidence type="ECO:0000259" key="2">
    <source>
        <dbReference type="PROSITE" id="PS51387"/>
    </source>
</evidence>
<organism evidence="3 4">
    <name type="scientific">Maioricimonas rarisocia</name>
    <dbReference type="NCBI Taxonomy" id="2528026"/>
    <lineage>
        <taxon>Bacteria</taxon>
        <taxon>Pseudomonadati</taxon>
        <taxon>Planctomycetota</taxon>
        <taxon>Planctomycetia</taxon>
        <taxon>Planctomycetales</taxon>
        <taxon>Planctomycetaceae</taxon>
        <taxon>Maioricimonas</taxon>
    </lineage>
</organism>
<dbReference type="PANTHER" id="PTHR42659">
    <property type="entry name" value="XANTHINE DEHYDROGENASE SUBUNIT C-RELATED"/>
    <property type="match status" value="1"/>
</dbReference>
<dbReference type="InterPro" id="IPR016167">
    <property type="entry name" value="FAD-bd_PCMH_sub1"/>
</dbReference>
<dbReference type="KEGG" id="mri:Mal4_21470"/>
<dbReference type="Gene3D" id="3.30.43.10">
    <property type="entry name" value="Uridine Diphospho-n-acetylenolpyruvylglucosamine Reductase, domain 2"/>
    <property type="match status" value="1"/>
</dbReference>
<dbReference type="InterPro" id="IPR016169">
    <property type="entry name" value="FAD-bd_PCMH_sub2"/>
</dbReference>
<dbReference type="SMART" id="SM01092">
    <property type="entry name" value="CO_deh_flav_C"/>
    <property type="match status" value="1"/>
</dbReference>
<dbReference type="InterPro" id="IPR036318">
    <property type="entry name" value="FAD-bd_PCMH-like_sf"/>
</dbReference>
<proteinExistence type="predicted"/>
<dbReference type="PROSITE" id="PS51387">
    <property type="entry name" value="FAD_PCMH"/>
    <property type="match status" value="1"/>
</dbReference>
<dbReference type="InterPro" id="IPR002346">
    <property type="entry name" value="Mopterin_DH_FAD-bd"/>
</dbReference>
<dbReference type="InterPro" id="IPR005107">
    <property type="entry name" value="CO_DH_flav_C"/>
</dbReference>
<keyword evidence="3" id="KW-0560">Oxidoreductase</keyword>
<evidence type="ECO:0000313" key="3">
    <source>
        <dbReference type="EMBL" id="QDU37830.1"/>
    </source>
</evidence>
<dbReference type="Gene3D" id="3.30.465.10">
    <property type="match status" value="2"/>
</dbReference>
<dbReference type="RefSeq" id="WP_145369064.1">
    <property type="nucleotide sequence ID" value="NZ_CP036275.1"/>
</dbReference>
<dbReference type="SUPFAM" id="SSF55447">
    <property type="entry name" value="CO dehydrogenase flavoprotein C-terminal domain-like"/>
    <property type="match status" value="1"/>
</dbReference>
<dbReference type="AlphaFoldDB" id="A0A517Z5Q6"/>
<keyword evidence="4" id="KW-1185">Reference proteome</keyword>
<dbReference type="OrthoDB" id="9774454at2"/>
<feature type="domain" description="FAD-binding PCMH-type" evidence="2">
    <location>
        <begin position="1"/>
        <end position="222"/>
    </location>
</feature>
<dbReference type="InterPro" id="IPR036683">
    <property type="entry name" value="CO_DH_flav_C_dom_sf"/>
</dbReference>